<reference evidence="2" key="1">
    <citation type="submission" date="2014-09" db="EMBL/GenBank/DDBJ databases">
        <authorList>
            <person name="Magalhaes I.L.F."/>
            <person name="Oliveira U."/>
            <person name="Santos F.R."/>
            <person name="Vidigal T.H.D.A."/>
            <person name="Brescovit A.D."/>
            <person name="Santos A.J."/>
        </authorList>
    </citation>
    <scope>NUCLEOTIDE SEQUENCE</scope>
    <source>
        <tissue evidence="2">Shoot tissue taken approximately 20 cm above the soil surface</tissue>
    </source>
</reference>
<accession>A0A0A9DVE0</accession>
<reference evidence="2" key="2">
    <citation type="journal article" date="2015" name="Data Brief">
        <title>Shoot transcriptome of the giant reed, Arundo donax.</title>
        <authorList>
            <person name="Barrero R.A."/>
            <person name="Guerrero F.D."/>
            <person name="Moolhuijzen P."/>
            <person name="Goolsby J.A."/>
            <person name="Tidwell J."/>
            <person name="Bellgard S.E."/>
            <person name="Bellgard M.I."/>
        </authorList>
    </citation>
    <scope>NUCLEOTIDE SEQUENCE</scope>
    <source>
        <tissue evidence="2">Shoot tissue taken approximately 20 cm above the soil surface</tissue>
    </source>
</reference>
<proteinExistence type="predicted"/>
<protein>
    <submittedName>
        <fullName evidence="2">Uncharacterized protein</fullName>
    </submittedName>
</protein>
<name>A0A0A9DVE0_ARUDO</name>
<organism evidence="2">
    <name type="scientific">Arundo donax</name>
    <name type="common">Giant reed</name>
    <name type="synonym">Donax arundinaceus</name>
    <dbReference type="NCBI Taxonomy" id="35708"/>
    <lineage>
        <taxon>Eukaryota</taxon>
        <taxon>Viridiplantae</taxon>
        <taxon>Streptophyta</taxon>
        <taxon>Embryophyta</taxon>
        <taxon>Tracheophyta</taxon>
        <taxon>Spermatophyta</taxon>
        <taxon>Magnoliopsida</taxon>
        <taxon>Liliopsida</taxon>
        <taxon>Poales</taxon>
        <taxon>Poaceae</taxon>
        <taxon>PACMAD clade</taxon>
        <taxon>Arundinoideae</taxon>
        <taxon>Arundineae</taxon>
        <taxon>Arundo</taxon>
    </lineage>
</organism>
<sequence>MLPEAITGRPPPHTPTTRPAMTLVPPIILVDCSCGSRWDSSV</sequence>
<evidence type="ECO:0000313" key="2">
    <source>
        <dbReference type="EMBL" id="JAD87747.1"/>
    </source>
</evidence>
<dbReference type="EMBL" id="GBRH01210148">
    <property type="protein sequence ID" value="JAD87747.1"/>
    <property type="molecule type" value="Transcribed_RNA"/>
</dbReference>
<evidence type="ECO:0000256" key="1">
    <source>
        <dbReference type="SAM" id="MobiDB-lite"/>
    </source>
</evidence>
<feature type="region of interest" description="Disordered" evidence="1">
    <location>
        <begin position="1"/>
        <end position="20"/>
    </location>
</feature>
<dbReference type="AlphaFoldDB" id="A0A0A9DVE0"/>